<dbReference type="GO" id="GO:0000105">
    <property type="term" value="P:L-histidine biosynthetic process"/>
    <property type="evidence" value="ECO:0007669"/>
    <property type="project" value="UniProtKB-UniRule"/>
</dbReference>
<dbReference type="InterPro" id="IPR010139">
    <property type="entry name" value="Imidazole-glycPsynth_HisH"/>
</dbReference>
<keyword evidence="13" id="KW-0328">Glycosyltransferase</keyword>
<keyword evidence="5 10" id="KW-0315">Glutamine amidotransferase</keyword>
<evidence type="ECO:0000256" key="6">
    <source>
        <dbReference type="ARBA" id="ARBA00023102"/>
    </source>
</evidence>
<keyword evidence="13" id="KW-0808">Transferase</keyword>
<dbReference type="AlphaFoldDB" id="A0A1V5T1P7"/>
<sequence length="202" mass="22587">MIVIIDYGIGNLHSVSKALEKLGFENQISKDPDLVEKAPALILPGVGSFGEAVEQMEKNNLIDVICNSVQKGKPILGICLGLQLLFEKSQESTKKKGLSFIEGEVRKLPPTNKVPHMGWNKILFTENNPLSGLIPDGRFFYFAHSYYVVPESKESIVGISNYNVVIPVIINQDNIWGVQFHPEKSSKWGIHFLETWAKRVIP</sequence>
<dbReference type="GO" id="GO:0000107">
    <property type="term" value="F:imidazoleglycerol-phosphate synthase activity"/>
    <property type="evidence" value="ECO:0007669"/>
    <property type="project" value="UniProtKB-UniRule"/>
</dbReference>
<feature type="domain" description="Glutamine amidotransferase" evidence="12">
    <location>
        <begin position="3"/>
        <end position="187"/>
    </location>
</feature>
<dbReference type="NCBIfam" id="TIGR01855">
    <property type="entry name" value="IMP_synth_hisH"/>
    <property type="match status" value="1"/>
</dbReference>
<dbReference type="PIRSF" id="PIRSF000495">
    <property type="entry name" value="Amidotransf_hisH"/>
    <property type="match status" value="1"/>
</dbReference>
<dbReference type="HAMAP" id="MF_00278">
    <property type="entry name" value="HisH"/>
    <property type="match status" value="1"/>
</dbReference>
<gene>
    <name evidence="13" type="primary">hisH1</name>
    <name evidence="10" type="synonym">hisH</name>
    <name evidence="13" type="ORF">BWY41_00605</name>
</gene>
<evidence type="ECO:0000256" key="10">
    <source>
        <dbReference type="HAMAP-Rule" id="MF_00278"/>
    </source>
</evidence>
<dbReference type="Pfam" id="PF00117">
    <property type="entry name" value="GATase"/>
    <property type="match status" value="1"/>
</dbReference>
<dbReference type="InterPro" id="IPR029062">
    <property type="entry name" value="Class_I_gatase-like"/>
</dbReference>
<comment type="catalytic activity">
    <reaction evidence="9 10">
        <text>L-glutamine + H2O = L-glutamate + NH4(+)</text>
        <dbReference type="Rhea" id="RHEA:15889"/>
        <dbReference type="ChEBI" id="CHEBI:15377"/>
        <dbReference type="ChEBI" id="CHEBI:28938"/>
        <dbReference type="ChEBI" id="CHEBI:29985"/>
        <dbReference type="ChEBI" id="CHEBI:58359"/>
        <dbReference type="EC" id="3.5.1.2"/>
    </reaction>
</comment>
<comment type="subcellular location">
    <subcellularLocation>
        <location evidence="10">Cytoplasm</location>
    </subcellularLocation>
</comment>
<dbReference type="Proteomes" id="UP000485569">
    <property type="component" value="Unassembled WGS sequence"/>
</dbReference>
<dbReference type="Gene3D" id="3.40.50.880">
    <property type="match status" value="1"/>
</dbReference>
<accession>A0A1V5T1P7</accession>
<dbReference type="GO" id="GO:0016829">
    <property type="term" value="F:lyase activity"/>
    <property type="evidence" value="ECO:0007669"/>
    <property type="project" value="UniProtKB-KW"/>
</dbReference>
<proteinExistence type="inferred from homology"/>
<evidence type="ECO:0000256" key="3">
    <source>
        <dbReference type="ARBA" id="ARBA00022605"/>
    </source>
</evidence>
<keyword evidence="10" id="KW-0963">Cytoplasm</keyword>
<dbReference type="PROSITE" id="PS51273">
    <property type="entry name" value="GATASE_TYPE_1"/>
    <property type="match status" value="1"/>
</dbReference>
<dbReference type="EC" id="3.5.1.2" evidence="10"/>
<evidence type="ECO:0000256" key="9">
    <source>
        <dbReference type="ARBA" id="ARBA00049534"/>
    </source>
</evidence>
<dbReference type="PANTHER" id="PTHR42701">
    <property type="entry name" value="IMIDAZOLE GLYCEROL PHOSPHATE SYNTHASE SUBUNIT HISH"/>
    <property type="match status" value="1"/>
</dbReference>
<evidence type="ECO:0000256" key="7">
    <source>
        <dbReference type="ARBA" id="ARBA00023239"/>
    </source>
</evidence>
<organism evidence="13">
    <name type="scientific">Candidatus Atribacter allofermentans</name>
    <dbReference type="NCBI Taxonomy" id="1852833"/>
    <lineage>
        <taxon>Bacteria</taxon>
        <taxon>Pseudomonadati</taxon>
        <taxon>Atribacterota</taxon>
        <taxon>Atribacteria</taxon>
        <taxon>Atribacterales</taxon>
        <taxon>Atribacteraceae</taxon>
        <taxon>Atribacter</taxon>
    </lineage>
</organism>
<comment type="catalytic activity">
    <reaction evidence="8 10">
        <text>5-[(5-phospho-1-deoxy-D-ribulos-1-ylimino)methylamino]-1-(5-phospho-beta-D-ribosyl)imidazole-4-carboxamide + L-glutamine = D-erythro-1-(imidazol-4-yl)glycerol 3-phosphate + 5-amino-1-(5-phospho-beta-D-ribosyl)imidazole-4-carboxamide + L-glutamate + H(+)</text>
        <dbReference type="Rhea" id="RHEA:24793"/>
        <dbReference type="ChEBI" id="CHEBI:15378"/>
        <dbReference type="ChEBI" id="CHEBI:29985"/>
        <dbReference type="ChEBI" id="CHEBI:58278"/>
        <dbReference type="ChEBI" id="CHEBI:58359"/>
        <dbReference type="ChEBI" id="CHEBI:58475"/>
        <dbReference type="ChEBI" id="CHEBI:58525"/>
        <dbReference type="EC" id="4.3.2.10"/>
    </reaction>
</comment>
<keyword evidence="7 10" id="KW-0456">Lyase</keyword>
<dbReference type="UniPathway" id="UPA00031">
    <property type="reaction ID" value="UER00010"/>
</dbReference>
<dbReference type="EMBL" id="MWBQ01000035">
    <property type="protein sequence ID" value="OQA60628.1"/>
    <property type="molecule type" value="Genomic_DNA"/>
</dbReference>
<keyword evidence="3 10" id="KW-0028">Amino-acid biosynthesis</keyword>
<dbReference type="GO" id="GO:0004359">
    <property type="term" value="F:glutaminase activity"/>
    <property type="evidence" value="ECO:0007669"/>
    <property type="project" value="UniProtKB-EC"/>
</dbReference>
<evidence type="ECO:0000256" key="5">
    <source>
        <dbReference type="ARBA" id="ARBA00022962"/>
    </source>
</evidence>
<evidence type="ECO:0000256" key="4">
    <source>
        <dbReference type="ARBA" id="ARBA00022801"/>
    </source>
</evidence>
<evidence type="ECO:0000256" key="8">
    <source>
        <dbReference type="ARBA" id="ARBA00047838"/>
    </source>
</evidence>
<comment type="caution">
    <text evidence="13">The sequence shown here is derived from an EMBL/GenBank/DDBJ whole genome shotgun (WGS) entry which is preliminary data.</text>
</comment>
<feature type="active site" description="Nucleophile" evidence="10 11">
    <location>
        <position position="79"/>
    </location>
</feature>
<evidence type="ECO:0000259" key="12">
    <source>
        <dbReference type="Pfam" id="PF00117"/>
    </source>
</evidence>
<evidence type="ECO:0000256" key="11">
    <source>
        <dbReference type="PIRSR" id="PIRSR000495-1"/>
    </source>
</evidence>
<feature type="active site" evidence="10 11">
    <location>
        <position position="183"/>
    </location>
</feature>
<evidence type="ECO:0000256" key="1">
    <source>
        <dbReference type="ARBA" id="ARBA00005091"/>
    </source>
</evidence>
<comment type="pathway">
    <text evidence="1 10">Amino-acid biosynthesis; L-histidine biosynthesis; L-histidine from 5-phospho-alpha-D-ribose 1-diphosphate: step 5/9.</text>
</comment>
<keyword evidence="6 10" id="KW-0368">Histidine biosynthesis</keyword>
<comment type="function">
    <text evidence="10">IGPS catalyzes the conversion of PRFAR and glutamine to IGP, AICAR and glutamate. The HisH subunit catalyzes the hydrolysis of glutamine to glutamate and ammonia as part of the synthesis of IGP and AICAR. The resulting ammonia molecule is channeled to the active site of HisF.</text>
</comment>
<protein>
    <recommendedName>
        <fullName evidence="10">Imidazole glycerol phosphate synthase subunit HisH</fullName>
        <ecNumber evidence="10">4.3.2.10</ecNumber>
    </recommendedName>
    <alternativeName>
        <fullName evidence="10">IGP synthase glutaminase subunit</fullName>
        <ecNumber evidence="10">3.5.1.2</ecNumber>
    </alternativeName>
    <alternativeName>
        <fullName evidence="10">IGP synthase subunit HisH</fullName>
    </alternativeName>
    <alternativeName>
        <fullName evidence="10">ImGP synthase subunit HisH</fullName>
        <shortName evidence="10">IGPS subunit HisH</shortName>
    </alternativeName>
</protein>
<dbReference type="PANTHER" id="PTHR42701:SF1">
    <property type="entry name" value="IMIDAZOLE GLYCEROL PHOSPHATE SYNTHASE SUBUNIT HISH"/>
    <property type="match status" value="1"/>
</dbReference>
<dbReference type="GO" id="GO:0005737">
    <property type="term" value="C:cytoplasm"/>
    <property type="evidence" value="ECO:0007669"/>
    <property type="project" value="UniProtKB-SubCell"/>
</dbReference>
<dbReference type="InterPro" id="IPR017926">
    <property type="entry name" value="GATASE"/>
</dbReference>
<evidence type="ECO:0000256" key="2">
    <source>
        <dbReference type="ARBA" id="ARBA00011152"/>
    </source>
</evidence>
<dbReference type="EC" id="4.3.2.10" evidence="10"/>
<dbReference type="CDD" id="cd01748">
    <property type="entry name" value="GATase1_IGP_Synthase"/>
    <property type="match status" value="1"/>
</dbReference>
<feature type="active site" evidence="10 11">
    <location>
        <position position="181"/>
    </location>
</feature>
<evidence type="ECO:0000313" key="13">
    <source>
        <dbReference type="EMBL" id="OQA60628.1"/>
    </source>
</evidence>
<comment type="subunit">
    <text evidence="2 10">Heterodimer of HisH and HisF.</text>
</comment>
<name>A0A1V5T1P7_9BACT</name>
<dbReference type="SUPFAM" id="SSF52317">
    <property type="entry name" value="Class I glutamine amidotransferase-like"/>
    <property type="match status" value="1"/>
</dbReference>
<reference evidence="13" key="1">
    <citation type="submission" date="2017-02" db="EMBL/GenBank/DDBJ databases">
        <title>Delving into the versatile metabolic prowess of the omnipresent phylum Bacteroidetes.</title>
        <authorList>
            <person name="Nobu M.K."/>
            <person name="Mei R."/>
            <person name="Narihiro T."/>
            <person name="Kuroda K."/>
            <person name="Liu W.-T."/>
        </authorList>
    </citation>
    <scope>NUCLEOTIDE SEQUENCE</scope>
    <source>
        <strain evidence="13">ADurb.Bin276</strain>
    </source>
</reference>
<keyword evidence="4 10" id="KW-0378">Hydrolase</keyword>